<evidence type="ECO:0000256" key="2">
    <source>
        <dbReference type="ARBA" id="ARBA00022475"/>
    </source>
</evidence>
<dbReference type="NCBIfam" id="TIGR03110">
    <property type="entry name" value="exosort_Gpos"/>
    <property type="match status" value="1"/>
</dbReference>
<reference evidence="9 10" key="1">
    <citation type="submission" date="2020-03" db="EMBL/GenBank/DDBJ databases">
        <title>Weissella sp. nov., isolated from Cybister lewisianus.</title>
        <authorList>
            <person name="Hyun D.-W."/>
            <person name="Bae J.-W."/>
        </authorList>
    </citation>
    <scope>NUCLEOTIDE SEQUENCE [LARGE SCALE GENOMIC DNA]</scope>
    <source>
        <strain evidence="9 10">HDW19</strain>
    </source>
</reference>
<dbReference type="EMBL" id="CP049888">
    <property type="protein sequence ID" value="QIL50360.1"/>
    <property type="molecule type" value="Genomic_DNA"/>
</dbReference>
<proteinExistence type="predicted"/>
<dbReference type="Proteomes" id="UP000500741">
    <property type="component" value="Chromosome"/>
</dbReference>
<dbReference type="GO" id="GO:0008233">
    <property type="term" value="F:peptidase activity"/>
    <property type="evidence" value="ECO:0007669"/>
    <property type="project" value="UniProtKB-KW"/>
</dbReference>
<keyword evidence="2" id="KW-1003">Cell membrane</keyword>
<evidence type="ECO:0000256" key="4">
    <source>
        <dbReference type="ARBA" id="ARBA00022692"/>
    </source>
</evidence>
<evidence type="ECO:0000256" key="8">
    <source>
        <dbReference type="SAM" id="Phobius"/>
    </source>
</evidence>
<feature type="transmembrane region" description="Helical" evidence="8">
    <location>
        <begin position="127"/>
        <end position="150"/>
    </location>
</feature>
<dbReference type="KEGG" id="wco:G7084_02910"/>
<keyword evidence="6 8" id="KW-1133">Transmembrane helix</keyword>
<evidence type="ECO:0000256" key="3">
    <source>
        <dbReference type="ARBA" id="ARBA00022670"/>
    </source>
</evidence>
<keyword evidence="5" id="KW-0378">Hydrolase</keyword>
<gene>
    <name evidence="9" type="primary">xrtG</name>
    <name evidence="9" type="ORF">G7084_02910</name>
</gene>
<evidence type="ECO:0000256" key="6">
    <source>
        <dbReference type="ARBA" id="ARBA00022989"/>
    </source>
</evidence>
<feature type="transmembrane region" description="Helical" evidence="8">
    <location>
        <begin position="92"/>
        <end position="115"/>
    </location>
</feature>
<evidence type="ECO:0000256" key="1">
    <source>
        <dbReference type="ARBA" id="ARBA00004651"/>
    </source>
</evidence>
<evidence type="ECO:0000256" key="5">
    <source>
        <dbReference type="ARBA" id="ARBA00022801"/>
    </source>
</evidence>
<dbReference type="InterPro" id="IPR019127">
    <property type="entry name" value="Exosortase"/>
</dbReference>
<keyword evidence="4 8" id="KW-0812">Transmembrane</keyword>
<dbReference type="NCBIfam" id="TIGR04178">
    <property type="entry name" value="exo_archaeo"/>
    <property type="match status" value="1"/>
</dbReference>
<evidence type="ECO:0000313" key="10">
    <source>
        <dbReference type="Proteomes" id="UP000500741"/>
    </source>
</evidence>
<sequence>MYWLIVLAMFLWVYLLSIMQKAKWMAMYSVIGVVGLFFIIIYFSNYSMTSFLMKSAAFGAGVFGSLTGFYHISLEYSMIQIHSGFNTINLFITYECSAVIELGAFIALTSFYPFFQDTKERIHWIAIGLPYIYISNVLRLIITATIVHYFGINSLVWAHVIIGRIIFYVLTIILYYIVFTRVQILNVRVGKFKFNSGES</sequence>
<feature type="transmembrane region" description="Helical" evidence="8">
    <location>
        <begin position="27"/>
        <end position="44"/>
    </location>
</feature>
<evidence type="ECO:0000313" key="9">
    <source>
        <dbReference type="EMBL" id="QIL50360.1"/>
    </source>
</evidence>
<dbReference type="Pfam" id="PF09721">
    <property type="entry name" value="Exosortase_EpsH"/>
    <property type="match status" value="1"/>
</dbReference>
<keyword evidence="3" id="KW-0645">Protease</keyword>
<protein>
    <submittedName>
        <fullName evidence="9">Exosortase family protein XrtG</fullName>
    </submittedName>
</protein>
<comment type="subcellular location">
    <subcellularLocation>
        <location evidence="1">Cell membrane</location>
        <topology evidence="1">Multi-pass membrane protein</topology>
    </subcellularLocation>
</comment>
<keyword evidence="10" id="KW-1185">Reference proteome</keyword>
<keyword evidence="7 8" id="KW-0472">Membrane</keyword>
<dbReference type="RefSeq" id="WP_166009892.1">
    <property type="nucleotide sequence ID" value="NZ_CP049888.1"/>
</dbReference>
<organism evidence="9 10">
    <name type="scientific">Weissella coleopterorum</name>
    <dbReference type="NCBI Taxonomy" id="2714949"/>
    <lineage>
        <taxon>Bacteria</taxon>
        <taxon>Bacillati</taxon>
        <taxon>Bacillota</taxon>
        <taxon>Bacilli</taxon>
        <taxon>Lactobacillales</taxon>
        <taxon>Lactobacillaceae</taxon>
        <taxon>Weissella</taxon>
    </lineage>
</organism>
<dbReference type="GO" id="GO:0006508">
    <property type="term" value="P:proteolysis"/>
    <property type="evidence" value="ECO:0007669"/>
    <property type="project" value="UniProtKB-KW"/>
</dbReference>
<dbReference type="GO" id="GO:0005886">
    <property type="term" value="C:plasma membrane"/>
    <property type="evidence" value="ECO:0007669"/>
    <property type="project" value="UniProtKB-SubCell"/>
</dbReference>
<accession>A0A6G8AZF1</accession>
<feature type="transmembrane region" description="Helical" evidence="8">
    <location>
        <begin position="156"/>
        <end position="178"/>
    </location>
</feature>
<dbReference type="InterPro" id="IPR017541">
    <property type="entry name" value="Exosort-XrtG"/>
</dbReference>
<dbReference type="InterPro" id="IPR026392">
    <property type="entry name" value="Exo/Archaeosortase_dom"/>
</dbReference>
<dbReference type="AlphaFoldDB" id="A0A6G8AZF1"/>
<evidence type="ECO:0000256" key="7">
    <source>
        <dbReference type="ARBA" id="ARBA00023136"/>
    </source>
</evidence>
<name>A0A6G8AZF1_9LACO</name>
<feature type="transmembrane region" description="Helical" evidence="8">
    <location>
        <begin position="51"/>
        <end position="72"/>
    </location>
</feature>